<evidence type="ECO:0000313" key="2">
    <source>
        <dbReference type="EMBL" id="KAK9129830.1"/>
    </source>
</evidence>
<evidence type="ECO:0000313" key="3">
    <source>
        <dbReference type="Proteomes" id="UP001417504"/>
    </source>
</evidence>
<dbReference type="Proteomes" id="UP001417504">
    <property type="component" value="Unassembled WGS sequence"/>
</dbReference>
<reference evidence="2 3" key="1">
    <citation type="submission" date="2024-01" db="EMBL/GenBank/DDBJ databases">
        <title>Genome assemblies of Stephania.</title>
        <authorList>
            <person name="Yang L."/>
        </authorList>
    </citation>
    <scope>NUCLEOTIDE SEQUENCE [LARGE SCALE GENOMIC DNA]</scope>
    <source>
        <strain evidence="2">QJT</strain>
        <tissue evidence="2">Leaf</tissue>
    </source>
</reference>
<keyword evidence="1" id="KW-0812">Transmembrane</keyword>
<accession>A0AAP0JA54</accession>
<dbReference type="AlphaFoldDB" id="A0AAP0JA54"/>
<name>A0AAP0JA54_9MAGN</name>
<keyword evidence="3" id="KW-1185">Reference proteome</keyword>
<feature type="transmembrane region" description="Helical" evidence="1">
    <location>
        <begin position="21"/>
        <end position="40"/>
    </location>
</feature>
<keyword evidence="1" id="KW-0472">Membrane</keyword>
<sequence length="55" mass="6151">MSKMIGSSLVREHYKCSCQQQLLCAVVNTFLLLLLLQLGYFELVNTGSPSAKMSR</sequence>
<keyword evidence="1" id="KW-1133">Transmembrane helix</keyword>
<gene>
    <name evidence="2" type="ORF">Sjap_010317</name>
</gene>
<proteinExistence type="predicted"/>
<comment type="caution">
    <text evidence="2">The sequence shown here is derived from an EMBL/GenBank/DDBJ whole genome shotgun (WGS) entry which is preliminary data.</text>
</comment>
<dbReference type="EMBL" id="JBBNAE010000004">
    <property type="protein sequence ID" value="KAK9129830.1"/>
    <property type="molecule type" value="Genomic_DNA"/>
</dbReference>
<evidence type="ECO:0000256" key="1">
    <source>
        <dbReference type="SAM" id="Phobius"/>
    </source>
</evidence>
<protein>
    <submittedName>
        <fullName evidence="2">Uncharacterized protein</fullName>
    </submittedName>
</protein>
<organism evidence="2 3">
    <name type="scientific">Stephania japonica</name>
    <dbReference type="NCBI Taxonomy" id="461633"/>
    <lineage>
        <taxon>Eukaryota</taxon>
        <taxon>Viridiplantae</taxon>
        <taxon>Streptophyta</taxon>
        <taxon>Embryophyta</taxon>
        <taxon>Tracheophyta</taxon>
        <taxon>Spermatophyta</taxon>
        <taxon>Magnoliopsida</taxon>
        <taxon>Ranunculales</taxon>
        <taxon>Menispermaceae</taxon>
        <taxon>Menispermoideae</taxon>
        <taxon>Cissampelideae</taxon>
        <taxon>Stephania</taxon>
    </lineage>
</organism>